<keyword evidence="1" id="KW-1133">Transmembrane helix</keyword>
<proteinExistence type="predicted"/>
<dbReference type="AlphaFoldDB" id="A0A975EQI9"/>
<feature type="transmembrane region" description="Helical" evidence="1">
    <location>
        <begin position="60"/>
        <end position="82"/>
    </location>
</feature>
<dbReference type="GO" id="GO:0016020">
    <property type="term" value="C:membrane"/>
    <property type="evidence" value="ECO:0007669"/>
    <property type="project" value="InterPro"/>
</dbReference>
<feature type="transmembrane region" description="Helical" evidence="1">
    <location>
        <begin position="94"/>
        <end position="117"/>
    </location>
</feature>
<dbReference type="Gene3D" id="1.20.120.1220">
    <property type="match status" value="1"/>
</dbReference>
<evidence type="ECO:0000259" key="2">
    <source>
        <dbReference type="Pfam" id="PF01478"/>
    </source>
</evidence>
<dbReference type="GO" id="GO:0004190">
    <property type="term" value="F:aspartic-type endopeptidase activity"/>
    <property type="evidence" value="ECO:0007669"/>
    <property type="project" value="InterPro"/>
</dbReference>
<dbReference type="Pfam" id="PF01478">
    <property type="entry name" value="Peptidase_A24"/>
    <property type="match status" value="1"/>
</dbReference>
<reference evidence="3" key="1">
    <citation type="submission" date="2020-07" db="EMBL/GenBank/DDBJ databases">
        <title>Genome sequences of bacteria associated with the marine, planktonic diatom Thalassiosira profunda strain ECT2AJA-044.</title>
        <authorList>
            <person name="Gargas C.B."/>
            <person name="Roberts W.R."/>
            <person name="Alverson A.J."/>
        </authorList>
    </citation>
    <scope>NUCLEOTIDE SEQUENCE</scope>
    <source>
        <strain evidence="3">ECT2AJA-044</strain>
    </source>
</reference>
<organism evidence="3 4">
    <name type="scientific">Cognatishimia activa</name>
    <dbReference type="NCBI Taxonomy" id="1715691"/>
    <lineage>
        <taxon>Bacteria</taxon>
        <taxon>Pseudomonadati</taxon>
        <taxon>Pseudomonadota</taxon>
        <taxon>Alphaproteobacteria</taxon>
        <taxon>Rhodobacterales</taxon>
        <taxon>Paracoccaceae</taxon>
        <taxon>Cognatishimia</taxon>
    </lineage>
</organism>
<gene>
    <name evidence="3" type="ORF">HZ995_02815</name>
</gene>
<sequence>MELTPWAASWFLPFVTPICIYVAYMDMKSMRIPNPSVVALFAVFAIVGLVALPFDVYLWRYVHLVVALLIGMGLNAGGLVGAGDAKFVAAAAPFVALADLSQIALIFATALLAAWLAHRVAKHTAIRRMFPDWDSWTMKKDFPMGLALGPTLVVYLATPFL</sequence>
<keyword evidence="1" id="KW-0472">Membrane</keyword>
<name>A0A975EQI9_9RHOB</name>
<dbReference type="InterPro" id="IPR000045">
    <property type="entry name" value="Prepilin_IV_endopep_pep"/>
</dbReference>
<feature type="domain" description="Prepilin type IV endopeptidase peptidase" evidence="2">
    <location>
        <begin position="16"/>
        <end position="115"/>
    </location>
</feature>
<feature type="transmembrane region" description="Helical" evidence="1">
    <location>
        <begin position="6"/>
        <end position="24"/>
    </location>
</feature>
<feature type="transmembrane region" description="Helical" evidence="1">
    <location>
        <begin position="36"/>
        <end position="54"/>
    </location>
</feature>
<evidence type="ECO:0000313" key="4">
    <source>
        <dbReference type="Proteomes" id="UP000665026"/>
    </source>
</evidence>
<dbReference type="RefSeq" id="WP_209357165.1">
    <property type="nucleotide sequence ID" value="NZ_CP060010.1"/>
</dbReference>
<dbReference type="Proteomes" id="UP000665026">
    <property type="component" value="Chromosome"/>
</dbReference>
<accession>A0A975EQI9</accession>
<protein>
    <submittedName>
        <fullName evidence="3">Prepilin peptidase</fullName>
    </submittedName>
</protein>
<dbReference type="EMBL" id="CP060010">
    <property type="protein sequence ID" value="QTN36466.1"/>
    <property type="molecule type" value="Genomic_DNA"/>
</dbReference>
<evidence type="ECO:0000256" key="1">
    <source>
        <dbReference type="SAM" id="Phobius"/>
    </source>
</evidence>
<evidence type="ECO:0000313" key="3">
    <source>
        <dbReference type="EMBL" id="QTN36466.1"/>
    </source>
</evidence>
<dbReference type="KEGG" id="cact:HZ995_02815"/>
<keyword evidence="1" id="KW-0812">Transmembrane</keyword>